<dbReference type="GO" id="GO:0008933">
    <property type="term" value="F:peptidoglycan lytic transglycosylase activity"/>
    <property type="evidence" value="ECO:0007669"/>
    <property type="project" value="TreeGrafter"/>
</dbReference>
<dbReference type="InterPro" id="IPR023346">
    <property type="entry name" value="Lysozyme-like_dom_sf"/>
</dbReference>
<dbReference type="InterPro" id="IPR043426">
    <property type="entry name" value="MltB-like"/>
</dbReference>
<reference evidence="3 4" key="1">
    <citation type="submission" date="2015-09" db="EMBL/GenBank/DDBJ databases">
        <title>Complete genome sequence of a benzo[a]pyrene-degrading bacterium Altererythrobacter epoxidivorans CGMCC 1.7731T.</title>
        <authorList>
            <person name="Li Z."/>
            <person name="Cheng H."/>
            <person name="Huo Y."/>
            <person name="Xu X."/>
        </authorList>
    </citation>
    <scope>NUCLEOTIDE SEQUENCE [LARGE SCALE GENOMIC DNA]</scope>
    <source>
        <strain evidence="3 4">CGMCC 1.7731</strain>
    </source>
</reference>
<dbReference type="EMBL" id="CP012669">
    <property type="protein sequence ID" value="ALE16471.1"/>
    <property type="molecule type" value="Genomic_DNA"/>
</dbReference>
<dbReference type="PANTHER" id="PTHR30163:SF8">
    <property type="entry name" value="LYTIC MUREIN TRANSGLYCOSYLASE"/>
    <property type="match status" value="1"/>
</dbReference>
<organism evidence="3 4">
    <name type="scientific">Altererythrobacter epoxidivorans</name>
    <dbReference type="NCBI Taxonomy" id="361183"/>
    <lineage>
        <taxon>Bacteria</taxon>
        <taxon>Pseudomonadati</taxon>
        <taxon>Pseudomonadota</taxon>
        <taxon>Alphaproteobacteria</taxon>
        <taxon>Sphingomonadales</taxon>
        <taxon>Erythrobacteraceae</taxon>
        <taxon>Altererythrobacter</taxon>
    </lineage>
</organism>
<dbReference type="Pfam" id="PF13406">
    <property type="entry name" value="SLT_2"/>
    <property type="match status" value="1"/>
</dbReference>
<dbReference type="Proteomes" id="UP000057938">
    <property type="component" value="Chromosome"/>
</dbReference>
<name>A0A0M4LUW7_9SPHN</name>
<dbReference type="SUPFAM" id="SSF53955">
    <property type="entry name" value="Lysozyme-like"/>
    <property type="match status" value="1"/>
</dbReference>
<dbReference type="GO" id="GO:0009253">
    <property type="term" value="P:peptidoglycan catabolic process"/>
    <property type="evidence" value="ECO:0007669"/>
    <property type="project" value="TreeGrafter"/>
</dbReference>
<dbReference type="InterPro" id="IPR031304">
    <property type="entry name" value="SLT_2"/>
</dbReference>
<accession>A0A0M4LUW7</accession>
<keyword evidence="4" id="KW-1185">Reference proteome</keyword>
<sequence length="353" mass="39141">MAFKVENDTIANMVIKRLFLAAALLCSTTASVPSIAQSPDISFDAYLQLLIARARAEGVSEATIRRMTYDLTPNERVIRLDQSQPGTPTRSGYPALAPYIATHVDQARINGGRNVFAANRSTLRAMENEYGVPGEIVVAIFGHETAYGQVTGNFDLARSLATLAWEGRRRELFAGEFVDLLKVADKGYPRSTLQGSWAGAFGNPQFLPSVYLRLAKDGDGDGRADIFNNRADTFASIANYFQDAGWRKGQPWGVRAFVPAGFDVDRYKTKLNAPVCSRVHERHSQWKTVKEWRNLGVRAQKPLADDVMVSLFQPDGPNMPAWLLTSNYRVILEYNCSNYYAMSVGLLADEIAQ</sequence>
<keyword evidence="3" id="KW-0378">Hydrolase</keyword>
<keyword evidence="1" id="KW-0732">Signal</keyword>
<keyword evidence="3" id="KW-0326">Glycosidase</keyword>
<dbReference type="Gene3D" id="1.10.530.10">
    <property type="match status" value="1"/>
</dbReference>
<proteinExistence type="predicted"/>
<evidence type="ECO:0000313" key="3">
    <source>
        <dbReference type="EMBL" id="ALE16471.1"/>
    </source>
</evidence>
<dbReference type="InterPro" id="IPR011970">
    <property type="entry name" value="MltB_2"/>
</dbReference>
<dbReference type="PATRIC" id="fig|361183.4.peg.1148"/>
<evidence type="ECO:0000259" key="2">
    <source>
        <dbReference type="Pfam" id="PF13406"/>
    </source>
</evidence>
<dbReference type="NCBIfam" id="TIGR02283">
    <property type="entry name" value="MltB_2"/>
    <property type="match status" value="1"/>
</dbReference>
<evidence type="ECO:0000313" key="4">
    <source>
        <dbReference type="Proteomes" id="UP000057938"/>
    </source>
</evidence>
<dbReference type="STRING" id="361183.AMC99_01176"/>
<dbReference type="EC" id="3.2.1.-" evidence="3"/>
<feature type="domain" description="Transglycosylase SLT" evidence="2">
    <location>
        <begin position="43"/>
        <end position="349"/>
    </location>
</feature>
<dbReference type="Gene3D" id="1.10.8.350">
    <property type="entry name" value="Bacterial muramidase"/>
    <property type="match status" value="1"/>
</dbReference>
<dbReference type="KEGG" id="aep:AMC99_01176"/>
<feature type="signal peptide" evidence="1">
    <location>
        <begin position="1"/>
        <end position="36"/>
    </location>
</feature>
<dbReference type="PANTHER" id="PTHR30163">
    <property type="entry name" value="MEMBRANE-BOUND LYTIC MUREIN TRANSGLYCOSYLASE B"/>
    <property type="match status" value="1"/>
</dbReference>
<dbReference type="GO" id="GO:0016798">
    <property type="term" value="F:hydrolase activity, acting on glycosyl bonds"/>
    <property type="evidence" value="ECO:0007669"/>
    <property type="project" value="UniProtKB-KW"/>
</dbReference>
<gene>
    <name evidence="3" type="ORF">AMC99_01176</name>
</gene>
<dbReference type="AlphaFoldDB" id="A0A0M4LUW7"/>
<evidence type="ECO:0000256" key="1">
    <source>
        <dbReference type="SAM" id="SignalP"/>
    </source>
</evidence>
<protein>
    <submittedName>
        <fullName evidence="3">Membrane-bound lytic murein transglycosylase B</fullName>
        <ecNumber evidence="3">3.2.1.-</ecNumber>
    </submittedName>
</protein>
<feature type="chain" id="PRO_5005797937" evidence="1">
    <location>
        <begin position="37"/>
        <end position="353"/>
    </location>
</feature>